<comment type="subcellular location">
    <subcellularLocation>
        <location evidence="10">Cell membrane</location>
        <topology evidence="10">Peripheral membrane protein</topology>
        <orientation evidence="10">Cytoplasmic side</orientation>
    </subcellularLocation>
    <subcellularLocation>
        <location evidence="10">Cytoplasm</location>
    </subcellularLocation>
    <text evidence="10">Distribution is 50-50.</text>
</comment>
<evidence type="ECO:0000256" key="1">
    <source>
        <dbReference type="ARBA" id="ARBA00022448"/>
    </source>
</evidence>
<dbReference type="PROSITE" id="PS51192">
    <property type="entry name" value="HELICASE_ATP_BIND_1"/>
    <property type="match status" value="1"/>
</dbReference>
<protein>
    <recommendedName>
        <fullName evidence="10">Protein translocase subunit SecA</fullName>
        <ecNumber evidence="10">7.4.2.8</ecNumber>
    </recommendedName>
</protein>
<dbReference type="Gene3D" id="3.90.1440.10">
    <property type="entry name" value="SecA, preprotein cross-linking domain"/>
    <property type="match status" value="1"/>
</dbReference>
<dbReference type="InterPro" id="IPR011115">
    <property type="entry name" value="SecA_DEAD"/>
</dbReference>
<organism evidence="14 15">
    <name type="scientific">Roseiconus lacunae</name>
    <dbReference type="NCBI Taxonomy" id="2605694"/>
    <lineage>
        <taxon>Bacteria</taxon>
        <taxon>Pseudomonadati</taxon>
        <taxon>Planctomycetota</taxon>
        <taxon>Planctomycetia</taxon>
        <taxon>Pirellulales</taxon>
        <taxon>Pirellulaceae</taxon>
        <taxon>Roseiconus</taxon>
    </lineage>
</organism>
<dbReference type="PROSITE" id="PS51194">
    <property type="entry name" value="HELICASE_CTER"/>
    <property type="match status" value="1"/>
</dbReference>
<keyword evidence="1 10" id="KW-0813">Transport</keyword>
<dbReference type="RefSeq" id="WP_289165570.1">
    <property type="nucleotide sequence ID" value="NZ_JASZZN010000017.1"/>
</dbReference>
<dbReference type="InterPro" id="IPR014001">
    <property type="entry name" value="Helicase_ATP-bd"/>
</dbReference>
<dbReference type="PRINTS" id="PR00906">
    <property type="entry name" value="SECA"/>
</dbReference>
<keyword evidence="3 10" id="KW-0963">Cytoplasm</keyword>
<accession>A0ABT7PNP9</accession>
<dbReference type="InterPro" id="IPR044722">
    <property type="entry name" value="SecA_SF2_C"/>
</dbReference>
<evidence type="ECO:0000256" key="7">
    <source>
        <dbReference type="ARBA" id="ARBA00022967"/>
    </source>
</evidence>
<dbReference type="CDD" id="cd17928">
    <property type="entry name" value="DEXDc_SecA"/>
    <property type="match status" value="1"/>
</dbReference>
<evidence type="ECO:0000256" key="9">
    <source>
        <dbReference type="ARBA" id="ARBA00023136"/>
    </source>
</evidence>
<dbReference type="Pfam" id="PF21090">
    <property type="entry name" value="P-loop_SecA"/>
    <property type="match status" value="2"/>
</dbReference>
<feature type="binding site" evidence="10">
    <location>
        <position position="527"/>
    </location>
    <ligand>
        <name>ATP</name>
        <dbReference type="ChEBI" id="CHEBI:30616"/>
    </ligand>
</feature>
<keyword evidence="7 10" id="KW-1278">Translocase</keyword>
<comment type="similarity">
    <text evidence="10">Belongs to the SecA family.</text>
</comment>
<dbReference type="EC" id="7.4.2.8" evidence="10"/>
<keyword evidence="15" id="KW-1185">Reference proteome</keyword>
<dbReference type="InterPro" id="IPR036670">
    <property type="entry name" value="SecA_X-link_sf"/>
</dbReference>
<comment type="caution">
    <text evidence="14">The sequence shown here is derived from an EMBL/GenBank/DDBJ whole genome shotgun (WGS) entry which is preliminary data.</text>
</comment>
<dbReference type="SUPFAM" id="SSF52540">
    <property type="entry name" value="P-loop containing nucleoside triphosphate hydrolases"/>
    <property type="match status" value="2"/>
</dbReference>
<sequence length="643" mass="71133">MFFTQPSLADYRNLIGRPKRGVRVVGKPVSDQLRQIRQRCERLEQLSEPEFSNAAAAMRSRVRNECEATRVPNVVESFALTAEALRRTTGMVYYDCQLVGGLALAGGTIAEIQTGEGKTITTALPAALFGWTGWGIHLATTNEYLSRRDYETLRPVYERLGLSVGLLRSQASSDEKAIAYACDLTFGPGYEFGFDFLRDQRLKRSRHNQRLGDSVRRTLRGDSPYEAAPMQRALFMTIIDEADSILIDEANTPLVLSGAKMSTATASAIFEFADQTALGLSEGVDFEIDSIGRAINLTDKGIGVISETWVQRPAGMAARPFADLVVNALKARHLVRRDQDYVVREGRVLIVDGNTGRIHDERKWSNGLHQAIEVKEGLSVSDENEAQARITRQRFIQLYQRVAGLTGTAAGSEGELREFYNLPVVRISPHRPCLRKSLRTRFFDGFESKANAIVSDIRQRSDLGQPILIGTRIIDESQRLSVQLKKHSIPHVVLNGLQDEDEADIVAQAGRSGSVTIATNMAGRGTDIQPDAASIEAGGLHVIATEINHNQRVDRQLAGRAARQGDPGSCQFFCAADDELIATRSPSLSAQMRRDAGPTGECDRDFSNLVAKLQRQSESDARRLREQMVARDRWSESIRESLS</sequence>
<dbReference type="SMART" id="SM00958">
    <property type="entry name" value="SecA_PP_bind"/>
    <property type="match status" value="1"/>
</dbReference>
<evidence type="ECO:0000313" key="15">
    <source>
        <dbReference type="Proteomes" id="UP001239462"/>
    </source>
</evidence>
<feature type="domain" description="SecA family profile" evidence="13">
    <location>
        <begin position="11"/>
        <end position="604"/>
    </location>
</feature>
<dbReference type="Proteomes" id="UP001239462">
    <property type="component" value="Unassembled WGS sequence"/>
</dbReference>
<feature type="domain" description="Helicase ATP-binding" evidence="11">
    <location>
        <begin position="99"/>
        <end position="279"/>
    </location>
</feature>
<proteinExistence type="inferred from homology"/>
<feature type="binding site" evidence="10">
    <location>
        <position position="97"/>
    </location>
    <ligand>
        <name>ATP</name>
        <dbReference type="ChEBI" id="CHEBI:30616"/>
    </ligand>
</feature>
<dbReference type="Pfam" id="PF07517">
    <property type="entry name" value="SecA_DEAD"/>
    <property type="match status" value="1"/>
</dbReference>
<evidence type="ECO:0000259" key="12">
    <source>
        <dbReference type="PROSITE" id="PS51194"/>
    </source>
</evidence>
<comment type="subunit">
    <text evidence="10">Monomer and homodimer. Part of the essential Sec protein translocation apparatus which comprises SecA, SecYEG and auxiliary proteins SecDF. Other proteins may also be involved.</text>
</comment>
<evidence type="ECO:0000313" key="14">
    <source>
        <dbReference type="EMBL" id="MDM4017963.1"/>
    </source>
</evidence>
<reference evidence="14 15" key="1">
    <citation type="submission" date="2023-06" db="EMBL/GenBank/DDBJ databases">
        <title>Roseiconus lacunae JC819 isolated from Gulf of Mannar region, Tamil Nadu.</title>
        <authorList>
            <person name="Pk S."/>
            <person name="Ch S."/>
            <person name="Ch V.R."/>
        </authorList>
    </citation>
    <scope>NUCLEOTIDE SEQUENCE [LARGE SCALE GENOMIC DNA]</scope>
    <source>
        <strain evidence="14 15">JC819</strain>
    </source>
</reference>
<dbReference type="InterPro" id="IPR000185">
    <property type="entry name" value="SecA"/>
</dbReference>
<gene>
    <name evidence="10" type="primary">secA</name>
    <name evidence="14" type="ORF">QTN89_21125</name>
</gene>
<evidence type="ECO:0000256" key="3">
    <source>
        <dbReference type="ARBA" id="ARBA00022490"/>
    </source>
</evidence>
<feature type="binding site" evidence="10">
    <location>
        <begin position="115"/>
        <end position="119"/>
    </location>
    <ligand>
        <name>ATP</name>
        <dbReference type="ChEBI" id="CHEBI:30616"/>
    </ligand>
</feature>
<dbReference type="InterPro" id="IPR001650">
    <property type="entry name" value="Helicase_C-like"/>
</dbReference>
<keyword evidence="8 10" id="KW-0811">Translocation</keyword>
<dbReference type="EMBL" id="JASZZN010000017">
    <property type="protein sequence ID" value="MDM4017963.1"/>
    <property type="molecule type" value="Genomic_DNA"/>
</dbReference>
<dbReference type="InterPro" id="IPR027417">
    <property type="entry name" value="P-loop_NTPase"/>
</dbReference>
<feature type="domain" description="Helicase C-terminal" evidence="12">
    <location>
        <begin position="449"/>
        <end position="610"/>
    </location>
</feature>
<comment type="function">
    <text evidence="10">Part of the Sec protein translocase complex. Interacts with the SecYEG preprotein conducting channel. Has a central role in coupling the hydrolysis of ATP to the transfer of proteins into and across the cell membrane, serving as an ATP-driven molecular motor driving the stepwise translocation of polypeptide chains across the membrane.</text>
</comment>
<evidence type="ECO:0000256" key="4">
    <source>
        <dbReference type="ARBA" id="ARBA00022741"/>
    </source>
</evidence>
<comment type="catalytic activity">
    <reaction evidence="10">
        <text>ATP + H2O + cellular proteinSide 1 = ADP + phosphate + cellular proteinSide 2.</text>
        <dbReference type="EC" id="7.4.2.8"/>
    </reaction>
</comment>
<evidence type="ECO:0000256" key="8">
    <source>
        <dbReference type="ARBA" id="ARBA00023010"/>
    </source>
</evidence>
<name>A0ABT7PNP9_9BACT</name>
<evidence type="ECO:0000256" key="6">
    <source>
        <dbReference type="ARBA" id="ARBA00022927"/>
    </source>
</evidence>
<keyword evidence="5 10" id="KW-0067">ATP-binding</keyword>
<dbReference type="PANTHER" id="PTHR30612:SF0">
    <property type="entry name" value="CHLOROPLAST PROTEIN-TRANSPORTING ATPASE"/>
    <property type="match status" value="1"/>
</dbReference>
<dbReference type="CDD" id="cd18803">
    <property type="entry name" value="SF2_C_secA"/>
    <property type="match status" value="1"/>
</dbReference>
<dbReference type="Gene3D" id="3.40.50.300">
    <property type="entry name" value="P-loop containing nucleotide triphosphate hydrolases"/>
    <property type="match status" value="2"/>
</dbReference>
<keyword evidence="4 10" id="KW-0547">Nucleotide-binding</keyword>
<dbReference type="SMART" id="SM00957">
    <property type="entry name" value="SecA_DEAD"/>
    <property type="match status" value="1"/>
</dbReference>
<dbReference type="PANTHER" id="PTHR30612">
    <property type="entry name" value="SECA INNER MEMBRANE COMPONENT OF SEC PROTEIN SECRETION SYSTEM"/>
    <property type="match status" value="1"/>
</dbReference>
<dbReference type="PROSITE" id="PS51196">
    <property type="entry name" value="SECA_MOTOR_DEAD"/>
    <property type="match status" value="1"/>
</dbReference>
<evidence type="ECO:0000259" key="11">
    <source>
        <dbReference type="PROSITE" id="PS51192"/>
    </source>
</evidence>
<keyword evidence="2 10" id="KW-1003">Cell membrane</keyword>
<dbReference type="HAMAP" id="MF_01382">
    <property type="entry name" value="SecA"/>
    <property type="match status" value="1"/>
</dbReference>
<dbReference type="Pfam" id="PF01043">
    <property type="entry name" value="SecA_PP_bind"/>
    <property type="match status" value="1"/>
</dbReference>
<keyword evidence="9 10" id="KW-0472">Membrane</keyword>
<dbReference type="SUPFAM" id="SSF81767">
    <property type="entry name" value="Pre-protein crosslinking domain of SecA"/>
    <property type="match status" value="1"/>
</dbReference>
<dbReference type="InterPro" id="IPR014018">
    <property type="entry name" value="SecA_motor_DEAD"/>
</dbReference>
<dbReference type="InterPro" id="IPR011130">
    <property type="entry name" value="SecA_preprotein_X-link_dom"/>
</dbReference>
<evidence type="ECO:0000256" key="10">
    <source>
        <dbReference type="HAMAP-Rule" id="MF_01382"/>
    </source>
</evidence>
<evidence type="ECO:0000259" key="13">
    <source>
        <dbReference type="PROSITE" id="PS51196"/>
    </source>
</evidence>
<keyword evidence="6 10" id="KW-0653">Protein transport</keyword>
<evidence type="ECO:0000256" key="2">
    <source>
        <dbReference type="ARBA" id="ARBA00022475"/>
    </source>
</evidence>
<evidence type="ECO:0000256" key="5">
    <source>
        <dbReference type="ARBA" id="ARBA00022840"/>
    </source>
</evidence>